<dbReference type="AlphaFoldDB" id="A0AA36MEX4"/>
<comment type="caution">
    <text evidence="1">The sequence shown here is derived from an EMBL/GenBank/DDBJ whole genome shotgun (WGS) entry which is preliminary data.</text>
</comment>
<dbReference type="EMBL" id="CATQJL010000326">
    <property type="protein sequence ID" value="CAJ0610041.1"/>
    <property type="molecule type" value="Genomic_DNA"/>
</dbReference>
<proteinExistence type="predicted"/>
<dbReference type="Proteomes" id="UP001176961">
    <property type="component" value="Unassembled WGS sequence"/>
</dbReference>
<protein>
    <submittedName>
        <fullName evidence="1">Uncharacterized protein</fullName>
    </submittedName>
</protein>
<organism evidence="1 2">
    <name type="scientific">Cylicocyclus nassatus</name>
    <name type="common">Nematode worm</name>
    <dbReference type="NCBI Taxonomy" id="53992"/>
    <lineage>
        <taxon>Eukaryota</taxon>
        <taxon>Metazoa</taxon>
        <taxon>Ecdysozoa</taxon>
        <taxon>Nematoda</taxon>
        <taxon>Chromadorea</taxon>
        <taxon>Rhabditida</taxon>
        <taxon>Rhabditina</taxon>
        <taxon>Rhabditomorpha</taxon>
        <taxon>Strongyloidea</taxon>
        <taxon>Strongylidae</taxon>
        <taxon>Cylicocyclus</taxon>
    </lineage>
</organism>
<evidence type="ECO:0000313" key="1">
    <source>
        <dbReference type="EMBL" id="CAJ0610041.1"/>
    </source>
</evidence>
<sequence>MQRDDRQDLYRLIDICILLNQFPIAETIDHQHHLQHDLLQLCSLKSETKYIDYATSVLMQMSSIIAPSEETKDSVTVTRLLCDLLQGPISRRSLILADLAANGFRTDALVLSIFLLGNDEITLKMKKQYAFMYENSLDDELKQILRGIRTGRMPIFNEGIFNIVDQVTAYRIIKIDFLLNENTISLREKLRTRLDLSKWIRLLICEGLAYREYELIRCLAEDATVSLYKYSLFFGMEQLTFTASIDLLIEAAAVVHYTKPDLSDFDEFDDEFTTVLGQTLENHPNGILAGLVERWSCKESVMEALHSDDVYFPKSCRSSIEHIADDLRESECLEKSRKGLMIFASDLAVSIFDALLGQPCQRVDVIAKNSTLKPNIGHVIVRRLCEGLLTDSNSRFAGVLHQLCAPILEEVPMEVPTAEDTPRQRHRRWKTN</sequence>
<name>A0AA36MEX4_CYLNA</name>
<evidence type="ECO:0000313" key="2">
    <source>
        <dbReference type="Proteomes" id="UP001176961"/>
    </source>
</evidence>
<reference evidence="1" key="1">
    <citation type="submission" date="2023-07" db="EMBL/GenBank/DDBJ databases">
        <authorList>
            <consortium name="CYATHOMIX"/>
        </authorList>
    </citation>
    <scope>NUCLEOTIDE SEQUENCE</scope>
    <source>
        <strain evidence="1">N/A</strain>
    </source>
</reference>
<accession>A0AA36MEX4</accession>
<gene>
    <name evidence="1" type="ORF">CYNAS_LOCUS22024</name>
</gene>
<keyword evidence="2" id="KW-1185">Reference proteome</keyword>